<dbReference type="GO" id="GO:0043332">
    <property type="term" value="C:mating projection tip"/>
    <property type="evidence" value="ECO:0007669"/>
    <property type="project" value="TreeGrafter"/>
</dbReference>
<keyword evidence="1 2" id="KW-0728">SH3 domain</keyword>
<dbReference type="EMBL" id="KZ454990">
    <property type="protein sequence ID" value="PKI83898.1"/>
    <property type="molecule type" value="Genomic_DNA"/>
</dbReference>
<dbReference type="InterPro" id="IPR027267">
    <property type="entry name" value="AH/BAR_dom_sf"/>
</dbReference>
<dbReference type="Proteomes" id="UP000232875">
    <property type="component" value="Unassembled WGS sequence"/>
</dbReference>
<sequence length="354" mass="39871">MKGFAKVMKRAPHIVSSKVGLASKSTDVEFDHIRRKYEAIEKLTSLLASEGQTFLNAVKRATDFAREFSLLFHPFGREYDLERRHPEAVQTLANLTDYVTFIDQLRETLRPEQDLIASRIVAPLQEVEAIMKSVEKAISKRDHKHMFKLETECETAAADYEFHNDLLKEELPQFLSMATRLITPIFYSLNIYYTTLERIQEFAKGKFDISENNLLSHEHKYATSMTAIVAQMEQISIRKPTPPSARILQLAKSGQPLTQMQPKDNLGPLPEATEVSAPPPAYSAAEAAAVPEKASSYVIALYDYAAQAAGDLSFSAGDRIEVVERTPSTEDWWTGTLNGMQGVFPGYVLYYTHL</sequence>
<feature type="region of interest" description="Disordered" evidence="3">
    <location>
        <begin position="257"/>
        <end position="277"/>
    </location>
</feature>
<dbReference type="PRINTS" id="PR00452">
    <property type="entry name" value="SH3DOMAIN"/>
</dbReference>
<reference evidence="5 6" key="1">
    <citation type="submission" date="2017-10" db="EMBL/GenBank/DDBJ databases">
        <title>A novel species of cold-tolerant Malassezia isolated from bats.</title>
        <authorList>
            <person name="Lorch J.M."/>
            <person name="Palmer J.M."/>
            <person name="Vanderwolf K.J."/>
            <person name="Schmidt K.Z."/>
            <person name="Verant M.L."/>
            <person name="Weller T.J."/>
            <person name="Blehert D.S."/>
        </authorList>
    </citation>
    <scope>NUCLEOTIDE SEQUENCE [LARGE SCALE GENOMIC DNA]</scope>
    <source>
        <strain evidence="5 6">NWHC:44797-103</strain>
    </source>
</reference>
<name>A0A2N1JBI0_9BASI</name>
<dbReference type="GO" id="GO:0097320">
    <property type="term" value="P:plasma membrane tubulation"/>
    <property type="evidence" value="ECO:0007669"/>
    <property type="project" value="TreeGrafter"/>
</dbReference>
<dbReference type="OrthoDB" id="2159336at2759"/>
<dbReference type="GO" id="GO:0051666">
    <property type="term" value="P:actin cortical patch localization"/>
    <property type="evidence" value="ECO:0007669"/>
    <property type="project" value="InterPro"/>
</dbReference>
<dbReference type="PROSITE" id="PS50002">
    <property type="entry name" value="SH3"/>
    <property type="match status" value="1"/>
</dbReference>
<dbReference type="InterPro" id="IPR036028">
    <property type="entry name" value="SH3-like_dom_sf"/>
</dbReference>
<dbReference type="FunFam" id="2.30.30.40:FF:000100">
    <property type="entry name" value="SH3 domain-containing YSC84-like protein 1"/>
    <property type="match status" value="1"/>
</dbReference>
<dbReference type="Pfam" id="PF03114">
    <property type="entry name" value="BAR"/>
    <property type="match status" value="1"/>
</dbReference>
<dbReference type="GO" id="GO:0031097">
    <property type="term" value="C:medial cortex"/>
    <property type="evidence" value="ECO:0007669"/>
    <property type="project" value="TreeGrafter"/>
</dbReference>
<protein>
    <recommendedName>
        <fullName evidence="4">SH3 domain-containing protein</fullName>
    </recommendedName>
</protein>
<keyword evidence="6" id="KW-1185">Reference proteome</keyword>
<dbReference type="PANTHER" id="PTHR47174:SF1">
    <property type="entry name" value="REDUCED VIABILITY UPON STARVATION PROTEIN 167"/>
    <property type="match status" value="1"/>
</dbReference>
<dbReference type="SUPFAM" id="SSF50044">
    <property type="entry name" value="SH3-domain"/>
    <property type="match status" value="1"/>
</dbReference>
<dbReference type="SUPFAM" id="SSF103657">
    <property type="entry name" value="BAR/IMD domain-like"/>
    <property type="match status" value="1"/>
</dbReference>
<dbReference type="Gene3D" id="2.30.30.40">
    <property type="entry name" value="SH3 Domains"/>
    <property type="match status" value="1"/>
</dbReference>
<dbReference type="GO" id="GO:1990528">
    <property type="term" value="C:Rvs161p-Rvs167p complex"/>
    <property type="evidence" value="ECO:0007669"/>
    <property type="project" value="TreeGrafter"/>
</dbReference>
<dbReference type="InterPro" id="IPR004148">
    <property type="entry name" value="BAR_dom"/>
</dbReference>
<organism evidence="5 6">
    <name type="scientific">Malassezia vespertilionis</name>
    <dbReference type="NCBI Taxonomy" id="2020962"/>
    <lineage>
        <taxon>Eukaryota</taxon>
        <taxon>Fungi</taxon>
        <taxon>Dikarya</taxon>
        <taxon>Basidiomycota</taxon>
        <taxon>Ustilaginomycotina</taxon>
        <taxon>Malasseziomycetes</taxon>
        <taxon>Malasseziales</taxon>
        <taxon>Malasseziaceae</taxon>
        <taxon>Malassezia</taxon>
    </lineage>
</organism>
<dbReference type="GO" id="GO:0008289">
    <property type="term" value="F:lipid binding"/>
    <property type="evidence" value="ECO:0007669"/>
    <property type="project" value="TreeGrafter"/>
</dbReference>
<dbReference type="PANTHER" id="PTHR47174">
    <property type="entry name" value="BRIDGING INTEGRATOR 3"/>
    <property type="match status" value="1"/>
</dbReference>
<dbReference type="Pfam" id="PF00018">
    <property type="entry name" value="SH3_1"/>
    <property type="match status" value="1"/>
</dbReference>
<feature type="domain" description="SH3" evidence="4">
    <location>
        <begin position="293"/>
        <end position="354"/>
    </location>
</feature>
<dbReference type="SMART" id="SM00326">
    <property type="entry name" value="SH3"/>
    <property type="match status" value="1"/>
</dbReference>
<evidence type="ECO:0000256" key="1">
    <source>
        <dbReference type="ARBA" id="ARBA00022443"/>
    </source>
</evidence>
<dbReference type="STRING" id="2020962.A0A2N1JBI0"/>
<evidence type="ECO:0000256" key="3">
    <source>
        <dbReference type="SAM" id="MobiDB-lite"/>
    </source>
</evidence>
<proteinExistence type="predicted"/>
<evidence type="ECO:0000313" key="5">
    <source>
        <dbReference type="EMBL" id="PKI83898.1"/>
    </source>
</evidence>
<gene>
    <name evidence="5" type="ORF">MVES_002241</name>
</gene>
<dbReference type="Gene3D" id="1.20.1270.60">
    <property type="entry name" value="Arfaptin homology (AH) domain/BAR domain"/>
    <property type="match status" value="1"/>
</dbReference>
<dbReference type="GO" id="GO:0006897">
    <property type="term" value="P:endocytosis"/>
    <property type="evidence" value="ECO:0007669"/>
    <property type="project" value="InterPro"/>
</dbReference>
<dbReference type="InterPro" id="IPR001452">
    <property type="entry name" value="SH3_domain"/>
</dbReference>
<dbReference type="GO" id="GO:0030479">
    <property type="term" value="C:actin cortical patch"/>
    <property type="evidence" value="ECO:0007669"/>
    <property type="project" value="TreeGrafter"/>
</dbReference>
<evidence type="ECO:0000313" key="6">
    <source>
        <dbReference type="Proteomes" id="UP000232875"/>
    </source>
</evidence>
<dbReference type="InterPro" id="IPR046982">
    <property type="entry name" value="BIN3/RVS161-like"/>
</dbReference>
<evidence type="ECO:0000256" key="2">
    <source>
        <dbReference type="PROSITE-ProRule" id="PRU00192"/>
    </source>
</evidence>
<dbReference type="AlphaFoldDB" id="A0A2N1JBI0"/>
<accession>A0A2N1JBI0</accession>
<evidence type="ECO:0000259" key="4">
    <source>
        <dbReference type="PROSITE" id="PS50002"/>
    </source>
</evidence>